<accession>A0A512I9F9</accession>
<evidence type="ECO:0000313" key="2">
    <source>
        <dbReference type="Proteomes" id="UP000321103"/>
    </source>
</evidence>
<organism evidence="1 2">
    <name type="scientific">Kocuria turfanensis</name>
    <dbReference type="NCBI Taxonomy" id="388357"/>
    <lineage>
        <taxon>Bacteria</taxon>
        <taxon>Bacillati</taxon>
        <taxon>Actinomycetota</taxon>
        <taxon>Actinomycetes</taxon>
        <taxon>Micrococcales</taxon>
        <taxon>Micrococcaceae</taxon>
        <taxon>Kocuria</taxon>
    </lineage>
</organism>
<reference evidence="1 2" key="1">
    <citation type="submission" date="2019-07" db="EMBL/GenBank/DDBJ databases">
        <title>Whole genome shotgun sequence of Kocuria turfanensis NBRC 107627.</title>
        <authorList>
            <person name="Hosoyama A."/>
            <person name="Uohara A."/>
            <person name="Ohji S."/>
            <person name="Ichikawa N."/>
        </authorList>
    </citation>
    <scope>NUCLEOTIDE SEQUENCE [LARGE SCALE GENOMIC DNA]</scope>
    <source>
        <strain evidence="1 2">NBRC 107627</strain>
    </source>
</reference>
<comment type="caution">
    <text evidence="1">The sequence shown here is derived from an EMBL/GenBank/DDBJ whole genome shotgun (WGS) entry which is preliminary data.</text>
</comment>
<dbReference type="AlphaFoldDB" id="A0A512I9F9"/>
<dbReference type="RefSeq" id="WP_062735462.1">
    <property type="nucleotide sequence ID" value="NZ_BJZS01000015.1"/>
</dbReference>
<name>A0A512I9F9_9MICC</name>
<proteinExistence type="predicted"/>
<evidence type="ECO:0000313" key="1">
    <source>
        <dbReference type="EMBL" id="GEO94342.1"/>
    </source>
</evidence>
<protein>
    <submittedName>
        <fullName evidence="1">Uncharacterized protein</fullName>
    </submittedName>
</protein>
<dbReference type="Proteomes" id="UP000321103">
    <property type="component" value="Unassembled WGS sequence"/>
</dbReference>
<keyword evidence="2" id="KW-1185">Reference proteome</keyword>
<gene>
    <name evidence="1" type="ORF">KTU01_04650</name>
</gene>
<sequence length="71" mass="7880">MAGGVYILVLLVLLATVGRLSVPRRERTPLRTWTLRDGYYNIRRGLAVLGAHGPSYPALHEAARPVAQRRS</sequence>
<dbReference type="EMBL" id="BJZS01000015">
    <property type="protein sequence ID" value="GEO94342.1"/>
    <property type="molecule type" value="Genomic_DNA"/>
</dbReference>